<dbReference type="EMBL" id="QYYH01000034">
    <property type="protein sequence ID" value="RJY18020.1"/>
    <property type="molecule type" value="Genomic_DNA"/>
</dbReference>
<feature type="binding site" evidence="11">
    <location>
        <position position="89"/>
    </location>
    <ligand>
        <name>[4Fe-4S] cluster</name>
        <dbReference type="ChEBI" id="CHEBI:49883"/>
    </ligand>
</feature>
<reference evidence="15 16" key="1">
    <citation type="submission" date="2018-09" db="EMBL/GenBank/DDBJ databases">
        <title>Phylogeny of the Shewanellaceae, and recommendation for two new genera, Pseudoshewanella and Parashewanella.</title>
        <authorList>
            <person name="Wang G."/>
        </authorList>
    </citation>
    <scope>NUCLEOTIDE SEQUENCE [LARGE SCALE GENOMIC DNA]</scope>
    <source>
        <strain evidence="15 16">KCTC 22492</strain>
    </source>
</reference>
<dbReference type="CDD" id="cd02440">
    <property type="entry name" value="AdoMet_MTases"/>
    <property type="match status" value="1"/>
</dbReference>
<dbReference type="InterPro" id="IPR010280">
    <property type="entry name" value="U5_MeTrfase_fam"/>
</dbReference>
<dbReference type="Pfam" id="PF01938">
    <property type="entry name" value="TRAM"/>
    <property type="match status" value="1"/>
</dbReference>
<dbReference type="GO" id="GO:0051539">
    <property type="term" value="F:4 iron, 4 sulfur cluster binding"/>
    <property type="evidence" value="ECO:0007669"/>
    <property type="project" value="UniProtKB-KW"/>
</dbReference>
<evidence type="ECO:0000256" key="6">
    <source>
        <dbReference type="ARBA" id="ARBA00022723"/>
    </source>
</evidence>
<comment type="caution">
    <text evidence="15">The sequence shown here is derived from an EMBL/GenBank/DDBJ whole genome shotgun (WGS) entry which is preliminary data.</text>
</comment>
<keyword evidence="2 11" id="KW-0698">rRNA processing</keyword>
<dbReference type="GO" id="GO:0003723">
    <property type="term" value="F:RNA binding"/>
    <property type="evidence" value="ECO:0007669"/>
    <property type="project" value="InterPro"/>
</dbReference>
<comment type="similarity">
    <text evidence="11">Belongs to the class I-like SAM-binding methyltransferase superfamily. RNA M5U methyltransferase family. RlmD subfamily.</text>
</comment>
<evidence type="ECO:0000256" key="2">
    <source>
        <dbReference type="ARBA" id="ARBA00022552"/>
    </source>
</evidence>
<dbReference type="PROSITE" id="PS01231">
    <property type="entry name" value="TRMA_2"/>
    <property type="match status" value="1"/>
</dbReference>
<evidence type="ECO:0000259" key="14">
    <source>
        <dbReference type="PROSITE" id="PS50926"/>
    </source>
</evidence>
<evidence type="ECO:0000256" key="7">
    <source>
        <dbReference type="ARBA" id="ARBA00023004"/>
    </source>
</evidence>
<evidence type="ECO:0000256" key="13">
    <source>
        <dbReference type="PROSITE-ProRule" id="PRU10015"/>
    </source>
</evidence>
<feature type="active site" description="Nucleophile" evidence="11 12">
    <location>
        <position position="398"/>
    </location>
</feature>
<dbReference type="EC" id="2.1.1.190" evidence="11"/>
<evidence type="ECO:0000256" key="5">
    <source>
        <dbReference type="ARBA" id="ARBA00022691"/>
    </source>
</evidence>
<evidence type="ECO:0000256" key="9">
    <source>
        <dbReference type="ARBA" id="ARBA00052756"/>
    </source>
</evidence>
<dbReference type="InterPro" id="IPR012340">
    <property type="entry name" value="NA-bd_OB-fold"/>
</dbReference>
<sequence>MAQFFTAKTKKKNLISAKMTLNVTQLDHIGAGIAHHQGKIVFVPGALPGEDVNLQLVEQRKNFAKAKLINVVNPSEHREVPACPHFDECGGCDLQHLNLEAQHQYKSDTLSNLMAQHAPLEKVSKSTLTGEAWHYRRRAKLATSYNKQTKRLNIGFRKISSHDIVPINECPVLKHSLNALINPLVKQVNKLKDRKTLGHIELIEGSNGVFVIIRTPVSICDSDKQALVDFAHANQVNLQLQHENEFEVLAGLQLKPSYTLSQEVNLKFQAGGFVQVNTEINQAMINQAINWLEPEEHERVLDLFCGMGNFSLPIAKLGTYVIGVEGVDSSVEQARINAQENDLKNVEFHACDLSSDLSAQPWLRKIDKLLLDPARAGAYDCLKRLKELNPKRVVYVSCSPTSLARDTSILLSYGYQLQKLSMIDMFPQTHHTEAMALFVKK</sequence>
<dbReference type="SUPFAM" id="SSF53335">
    <property type="entry name" value="S-adenosyl-L-methionine-dependent methyltransferases"/>
    <property type="match status" value="1"/>
</dbReference>
<evidence type="ECO:0000256" key="11">
    <source>
        <dbReference type="HAMAP-Rule" id="MF_01010"/>
    </source>
</evidence>
<keyword evidence="6 11" id="KW-0479">Metal-binding</keyword>
<keyword evidence="4 11" id="KW-0808">Transferase</keyword>
<protein>
    <recommendedName>
        <fullName evidence="11">23S rRNA (uracil(1939)-C(5))-methyltransferase RlmD</fullName>
        <ecNumber evidence="11">2.1.1.190</ecNumber>
    </recommendedName>
    <alternativeName>
        <fullName evidence="11">23S rRNA(m5U1939)-methyltransferase</fullName>
    </alternativeName>
</protein>
<feature type="binding site" evidence="11">
    <location>
        <position position="309"/>
    </location>
    <ligand>
        <name>S-adenosyl-L-methionine</name>
        <dbReference type="ChEBI" id="CHEBI:59789"/>
    </ligand>
</feature>
<evidence type="ECO:0000313" key="16">
    <source>
        <dbReference type="Proteomes" id="UP000273022"/>
    </source>
</evidence>
<name>A0A3A6UGI3_9GAMM</name>
<evidence type="ECO:0000256" key="1">
    <source>
        <dbReference type="ARBA" id="ARBA00022485"/>
    </source>
</evidence>
<feature type="binding site" evidence="11">
    <location>
        <position position="92"/>
    </location>
    <ligand>
        <name>[4Fe-4S] cluster</name>
        <dbReference type="ChEBI" id="CHEBI:49883"/>
    </ligand>
</feature>
<evidence type="ECO:0000256" key="10">
    <source>
        <dbReference type="ARBA" id="ARBA00059995"/>
    </source>
</evidence>
<dbReference type="Gene3D" id="3.40.50.150">
    <property type="entry name" value="Vaccinia Virus protein VP39"/>
    <property type="match status" value="1"/>
</dbReference>
<dbReference type="Gene3D" id="2.40.50.140">
    <property type="entry name" value="Nucleic acid-binding proteins"/>
    <property type="match status" value="1"/>
</dbReference>
<keyword evidence="7 11" id="KW-0408">Iron</keyword>
<evidence type="ECO:0000256" key="4">
    <source>
        <dbReference type="ARBA" id="ARBA00022679"/>
    </source>
</evidence>
<comment type="function">
    <text evidence="10 11">Catalyzes the formation of 5-methyl-uridine at position 1939 (m5U1939) in 23S rRNA.</text>
</comment>
<dbReference type="SUPFAM" id="SSF50249">
    <property type="entry name" value="Nucleic acid-binding proteins"/>
    <property type="match status" value="1"/>
</dbReference>
<feature type="binding site" evidence="11">
    <location>
        <position position="83"/>
    </location>
    <ligand>
        <name>[4Fe-4S] cluster</name>
        <dbReference type="ChEBI" id="CHEBI:49883"/>
    </ligand>
</feature>
<feature type="binding site" evidence="11 12">
    <location>
        <position position="372"/>
    </location>
    <ligand>
        <name>S-adenosyl-L-methionine</name>
        <dbReference type="ChEBI" id="CHEBI:59789"/>
    </ligand>
</feature>
<dbReference type="FunFam" id="3.40.50.150:FF:000009">
    <property type="entry name" value="23S rRNA (Uracil(1939)-C(5))-methyltransferase RlmD"/>
    <property type="match status" value="1"/>
</dbReference>
<organism evidence="15 16">
    <name type="scientific">Parashewanella spongiae</name>
    <dbReference type="NCBI Taxonomy" id="342950"/>
    <lineage>
        <taxon>Bacteria</taxon>
        <taxon>Pseudomonadati</taxon>
        <taxon>Pseudomonadota</taxon>
        <taxon>Gammaproteobacteria</taxon>
        <taxon>Alteromonadales</taxon>
        <taxon>Shewanellaceae</taxon>
        <taxon>Parashewanella</taxon>
    </lineage>
</organism>
<keyword evidence="3 11" id="KW-0489">Methyltransferase</keyword>
<feature type="binding site" evidence="11">
    <location>
        <position position="352"/>
    </location>
    <ligand>
        <name>S-adenosyl-L-methionine</name>
        <dbReference type="ChEBI" id="CHEBI:59789"/>
    </ligand>
</feature>
<dbReference type="InterPro" id="IPR029063">
    <property type="entry name" value="SAM-dependent_MTases_sf"/>
</dbReference>
<feature type="domain" description="TRAM" evidence="14">
    <location>
        <begin position="12"/>
        <end position="70"/>
    </location>
</feature>
<keyword evidence="8 11" id="KW-0411">Iron-sulfur</keyword>
<dbReference type="Proteomes" id="UP000273022">
    <property type="component" value="Unassembled WGS sequence"/>
</dbReference>
<feature type="binding site" evidence="11 12">
    <location>
        <position position="275"/>
    </location>
    <ligand>
        <name>S-adenosyl-L-methionine</name>
        <dbReference type="ChEBI" id="CHEBI:59789"/>
    </ligand>
</feature>
<dbReference type="OrthoDB" id="9804590at2"/>
<dbReference type="GO" id="GO:0005506">
    <property type="term" value="F:iron ion binding"/>
    <property type="evidence" value="ECO:0007669"/>
    <property type="project" value="UniProtKB-UniRule"/>
</dbReference>
<evidence type="ECO:0000256" key="3">
    <source>
        <dbReference type="ARBA" id="ARBA00022603"/>
    </source>
</evidence>
<keyword evidence="1 11" id="KW-0004">4Fe-4S</keyword>
<dbReference type="GO" id="GO:0070475">
    <property type="term" value="P:rRNA base methylation"/>
    <property type="evidence" value="ECO:0007669"/>
    <property type="project" value="TreeGrafter"/>
</dbReference>
<dbReference type="Gene3D" id="2.40.50.1070">
    <property type="match status" value="1"/>
</dbReference>
<evidence type="ECO:0000256" key="12">
    <source>
        <dbReference type="PROSITE-ProRule" id="PRU01024"/>
    </source>
</evidence>
<dbReference type="NCBIfam" id="NF009639">
    <property type="entry name" value="PRK13168.1"/>
    <property type="match status" value="1"/>
</dbReference>
<dbReference type="PROSITE" id="PS50926">
    <property type="entry name" value="TRAM"/>
    <property type="match status" value="1"/>
</dbReference>
<dbReference type="InterPro" id="IPR002792">
    <property type="entry name" value="TRAM_dom"/>
</dbReference>
<dbReference type="PANTHER" id="PTHR11061:SF49">
    <property type="entry name" value="23S RRNA (URACIL(1939)-C(5))-METHYLTRANSFERASE RLMD"/>
    <property type="match status" value="1"/>
</dbReference>
<feature type="active site" evidence="13">
    <location>
        <position position="398"/>
    </location>
</feature>
<keyword evidence="5 11" id="KW-0949">S-adenosyl-L-methionine</keyword>
<dbReference type="Pfam" id="PF05958">
    <property type="entry name" value="tRNA_U5-meth_tr"/>
    <property type="match status" value="1"/>
</dbReference>
<feature type="binding site" evidence="11 12">
    <location>
        <position position="325"/>
    </location>
    <ligand>
        <name>S-adenosyl-L-methionine</name>
        <dbReference type="ChEBI" id="CHEBI:59789"/>
    </ligand>
</feature>
<dbReference type="GO" id="GO:0070041">
    <property type="term" value="F:rRNA (uridine-C5-)-methyltransferase activity"/>
    <property type="evidence" value="ECO:0007669"/>
    <property type="project" value="UniProtKB-UniRule"/>
</dbReference>
<keyword evidence="16" id="KW-1185">Reference proteome</keyword>
<proteinExistence type="inferred from homology"/>
<evidence type="ECO:0000256" key="8">
    <source>
        <dbReference type="ARBA" id="ARBA00023014"/>
    </source>
</evidence>
<dbReference type="RefSeq" id="WP_121852982.1">
    <property type="nucleotide sequence ID" value="NZ_CP037952.1"/>
</dbReference>
<dbReference type="PROSITE" id="PS51687">
    <property type="entry name" value="SAM_MT_RNA_M5U"/>
    <property type="match status" value="1"/>
</dbReference>
<accession>A0A3A6UGI3</accession>
<feature type="binding site" evidence="11 12">
    <location>
        <position position="304"/>
    </location>
    <ligand>
        <name>S-adenosyl-L-methionine</name>
        <dbReference type="ChEBI" id="CHEBI:59789"/>
    </ligand>
</feature>
<gene>
    <name evidence="11 15" type="primary">rlmD</name>
    <name evidence="15" type="ORF">D5R81_07200</name>
</gene>
<feature type="binding site" evidence="11">
    <location>
        <position position="170"/>
    </location>
    <ligand>
        <name>[4Fe-4S] cluster</name>
        <dbReference type="ChEBI" id="CHEBI:49883"/>
    </ligand>
</feature>
<dbReference type="AlphaFoldDB" id="A0A3A6UGI3"/>
<evidence type="ECO:0000313" key="15">
    <source>
        <dbReference type="EMBL" id="RJY18020.1"/>
    </source>
</evidence>
<dbReference type="InterPro" id="IPR001566">
    <property type="entry name" value="23S_rRNA_MeTrfase_RlmD"/>
</dbReference>
<dbReference type="FunFam" id="2.40.50.140:FF:000097">
    <property type="entry name" value="23S rRNA (uracil(1939)-C(5))-methyltransferase RlmD"/>
    <property type="match status" value="1"/>
</dbReference>
<dbReference type="HAMAP" id="MF_01010">
    <property type="entry name" value="23SrRNA_methyltr_RlmD"/>
    <property type="match status" value="1"/>
</dbReference>
<dbReference type="InterPro" id="IPR030390">
    <property type="entry name" value="MeTrfase_TrmA_AS"/>
</dbReference>
<dbReference type="InterPro" id="IPR030391">
    <property type="entry name" value="MeTrfase_TrmA_CS"/>
</dbReference>
<dbReference type="PROSITE" id="PS01230">
    <property type="entry name" value="TRMA_1"/>
    <property type="match status" value="1"/>
</dbReference>
<comment type="catalytic activity">
    <reaction evidence="9 11">
        <text>uridine(1939) in 23S rRNA + S-adenosyl-L-methionine = 5-methyluridine(1939) in 23S rRNA + S-adenosyl-L-homocysteine + H(+)</text>
        <dbReference type="Rhea" id="RHEA:42908"/>
        <dbReference type="Rhea" id="RHEA-COMP:10278"/>
        <dbReference type="Rhea" id="RHEA-COMP:10279"/>
        <dbReference type="ChEBI" id="CHEBI:15378"/>
        <dbReference type="ChEBI" id="CHEBI:57856"/>
        <dbReference type="ChEBI" id="CHEBI:59789"/>
        <dbReference type="ChEBI" id="CHEBI:65315"/>
        <dbReference type="ChEBI" id="CHEBI:74447"/>
        <dbReference type="EC" id="2.1.1.190"/>
    </reaction>
</comment>
<dbReference type="NCBIfam" id="TIGR00479">
    <property type="entry name" value="rumA"/>
    <property type="match status" value="1"/>
</dbReference>
<dbReference type="PANTHER" id="PTHR11061">
    <property type="entry name" value="RNA M5U METHYLTRANSFERASE"/>
    <property type="match status" value="1"/>
</dbReference>